<proteinExistence type="predicted"/>
<accession>A0A3R9KLG5</accession>
<gene>
    <name evidence="1" type="ORF">D8791_00480</name>
</gene>
<dbReference type="EMBL" id="RJPT01000001">
    <property type="protein sequence ID" value="RSJ83642.1"/>
    <property type="molecule type" value="Genomic_DNA"/>
</dbReference>
<evidence type="ECO:0000313" key="1">
    <source>
        <dbReference type="EMBL" id="RSJ83642.1"/>
    </source>
</evidence>
<name>A0A3R9KLG5_STRCR</name>
<evidence type="ECO:0000313" key="2">
    <source>
        <dbReference type="Proteomes" id="UP000272635"/>
    </source>
</evidence>
<protein>
    <submittedName>
        <fullName evidence="1">Uncharacterized protein</fullName>
    </submittedName>
</protein>
<organism evidence="1 2">
    <name type="scientific">Streptococcus cristatus</name>
    <dbReference type="NCBI Taxonomy" id="45634"/>
    <lineage>
        <taxon>Bacteria</taxon>
        <taxon>Bacillati</taxon>
        <taxon>Bacillota</taxon>
        <taxon>Bacilli</taxon>
        <taxon>Lactobacillales</taxon>
        <taxon>Streptococcaceae</taxon>
        <taxon>Streptococcus</taxon>
    </lineage>
</organism>
<comment type="caution">
    <text evidence="1">The sequence shown here is derived from an EMBL/GenBank/DDBJ whole genome shotgun (WGS) entry which is preliminary data.</text>
</comment>
<reference evidence="1 2" key="1">
    <citation type="submission" date="2018-11" db="EMBL/GenBank/DDBJ databases">
        <title>Species Designations Belie Phenotypic and Genotypic Heterogeneity in Oral Streptococci.</title>
        <authorList>
            <person name="Velsko I."/>
        </authorList>
    </citation>
    <scope>NUCLEOTIDE SEQUENCE [LARGE SCALE GENOMIC DNA]</scope>
    <source>
        <strain evidence="1 2">BCC41</strain>
    </source>
</reference>
<sequence length="42" mass="4811">MKFLLLLIVRIDILISNKGSEKSSDSNDLYCNVLNSRKRKNA</sequence>
<dbReference type="AlphaFoldDB" id="A0A3R9KLG5"/>
<dbReference type="Proteomes" id="UP000272635">
    <property type="component" value="Unassembled WGS sequence"/>
</dbReference>